<feature type="domain" description="HNH nuclease" evidence="1">
    <location>
        <begin position="133"/>
        <end position="217"/>
    </location>
</feature>
<reference evidence="2 3" key="1">
    <citation type="submission" date="2015-08" db="EMBL/GenBank/DDBJ databases">
        <title>Emmonsia species relationships and genome sequence.</title>
        <authorList>
            <person name="Cuomo C.A."/>
            <person name="Schwartz I.S."/>
            <person name="Kenyon C."/>
            <person name="De Hoog G.S."/>
            <person name="Govender N.P."/>
            <person name="Botha A."/>
            <person name="Moreno L."/>
            <person name="De Vries M."/>
            <person name="Munoz J.F."/>
            <person name="Stielow J.B."/>
        </authorList>
    </citation>
    <scope>NUCLEOTIDE SEQUENCE [LARGE SCALE GENOMIC DNA]</scope>
    <source>
        <strain evidence="2 3">EI222</strain>
    </source>
</reference>
<sequence length="370" mass="42321">MAEAEFTSETRKNLINKISDAVGGKIDQPLWPFLWLADIPQLEEISRYPDLRTYLAGLAIRIERSQLLPRWTQRTRDRTPSLTSPPKPSMMMFSEITAAEDTPASPTSSMKSRLDTRPKKTVELCRMRDKKRCIITGADDPVEVAHIFPFSMRGLQTPDIVNDTYNPWSVLRMFWTQERVDAWYNAITGPLATESVQNLMCFAPHVHKYHERAYFALEPVKEDPESHTLTVRFHWLPYMTKLHDLKLNTRPSFPCGVGCGRRIRLWNVESGEEILSDTLIHITAHDEIPLPDPMLLQLQWILHRIIALAGGAEAVAEPYNNNDYHDESYPEFNDEDDMNLDLTLSTTSSSHGQLSVRTQDFVPGLALPVH</sequence>
<evidence type="ECO:0000259" key="1">
    <source>
        <dbReference type="Pfam" id="PF13391"/>
    </source>
</evidence>
<dbReference type="VEuPathDB" id="FungiDB:ACJ73_00183"/>
<protein>
    <recommendedName>
        <fullName evidence="1">HNH nuclease domain-containing protein</fullName>
    </recommendedName>
</protein>
<dbReference type="OrthoDB" id="5416097at2759"/>
<dbReference type="Pfam" id="PF13391">
    <property type="entry name" value="HNH_2"/>
    <property type="match status" value="1"/>
</dbReference>
<evidence type="ECO:0000313" key="2">
    <source>
        <dbReference type="EMBL" id="OJD28405.1"/>
    </source>
</evidence>
<name>A0A1J9RLC0_9EURO</name>
<accession>A0A1J9RLC0</accession>
<dbReference type="InterPro" id="IPR003615">
    <property type="entry name" value="HNH_nuc"/>
</dbReference>
<gene>
    <name evidence="2" type="ORF">ACJ73_00183</name>
</gene>
<dbReference type="EMBL" id="LGTZ01000011">
    <property type="protein sequence ID" value="OJD28405.1"/>
    <property type="molecule type" value="Genomic_DNA"/>
</dbReference>
<evidence type="ECO:0000313" key="3">
    <source>
        <dbReference type="Proteomes" id="UP000242791"/>
    </source>
</evidence>
<organism evidence="2 3">
    <name type="scientific">Blastomyces percursus</name>
    <dbReference type="NCBI Taxonomy" id="1658174"/>
    <lineage>
        <taxon>Eukaryota</taxon>
        <taxon>Fungi</taxon>
        <taxon>Dikarya</taxon>
        <taxon>Ascomycota</taxon>
        <taxon>Pezizomycotina</taxon>
        <taxon>Eurotiomycetes</taxon>
        <taxon>Eurotiomycetidae</taxon>
        <taxon>Onygenales</taxon>
        <taxon>Ajellomycetaceae</taxon>
        <taxon>Blastomyces</taxon>
    </lineage>
</organism>
<keyword evidence="3" id="KW-1185">Reference proteome</keyword>
<proteinExistence type="predicted"/>
<dbReference type="AlphaFoldDB" id="A0A1J9RLC0"/>
<comment type="caution">
    <text evidence="2">The sequence shown here is derived from an EMBL/GenBank/DDBJ whole genome shotgun (WGS) entry which is preliminary data.</text>
</comment>
<dbReference type="Proteomes" id="UP000242791">
    <property type="component" value="Unassembled WGS sequence"/>
</dbReference>